<feature type="signal peptide" evidence="5">
    <location>
        <begin position="1"/>
        <end position="16"/>
    </location>
</feature>
<feature type="chain" id="PRO_5018549127" description="Peptidase S1 domain-containing protein" evidence="5">
    <location>
        <begin position="17"/>
        <end position="174"/>
    </location>
</feature>
<evidence type="ECO:0000256" key="2">
    <source>
        <dbReference type="ARBA" id="ARBA00023026"/>
    </source>
</evidence>
<dbReference type="InterPro" id="IPR009003">
    <property type="entry name" value="Peptidase_S1_PA"/>
</dbReference>
<keyword evidence="1 5" id="KW-0732">Signal</keyword>
<evidence type="ECO:0000256" key="3">
    <source>
        <dbReference type="ARBA" id="ARBA00023157"/>
    </source>
</evidence>
<dbReference type="PANTHER" id="PTHR24276">
    <property type="entry name" value="POLYSERASE-RELATED"/>
    <property type="match status" value="1"/>
</dbReference>
<dbReference type="EMBL" id="QUSY01001598">
    <property type="protein sequence ID" value="RHY24413.1"/>
    <property type="molecule type" value="Genomic_DNA"/>
</dbReference>
<keyword evidence="8" id="KW-1185">Reference proteome</keyword>
<dbReference type="GO" id="GO:0004252">
    <property type="term" value="F:serine-type endopeptidase activity"/>
    <property type="evidence" value="ECO:0007669"/>
    <property type="project" value="InterPro"/>
</dbReference>
<feature type="domain" description="Peptidase S1" evidence="6">
    <location>
        <begin position="16"/>
        <end position="147"/>
    </location>
</feature>
<evidence type="ECO:0000259" key="6">
    <source>
        <dbReference type="Pfam" id="PF00089"/>
    </source>
</evidence>
<keyword evidence="3" id="KW-1015">Disulfide bond</keyword>
<keyword evidence="2" id="KW-0843">Virulence</keyword>
<proteinExistence type="predicted"/>
<accession>A0A3R6WG56</accession>
<evidence type="ECO:0000313" key="8">
    <source>
        <dbReference type="Proteomes" id="UP000285060"/>
    </source>
</evidence>
<evidence type="ECO:0000256" key="1">
    <source>
        <dbReference type="ARBA" id="ARBA00022729"/>
    </source>
</evidence>
<evidence type="ECO:0000313" key="7">
    <source>
        <dbReference type="EMBL" id="RHY24413.1"/>
    </source>
</evidence>
<reference evidence="7 8" key="1">
    <citation type="submission" date="2018-08" db="EMBL/GenBank/DDBJ databases">
        <title>Aphanomyces genome sequencing and annotation.</title>
        <authorList>
            <person name="Minardi D."/>
            <person name="Oidtmann B."/>
            <person name="Van Der Giezen M."/>
            <person name="Studholme D.J."/>
        </authorList>
    </citation>
    <scope>NUCLEOTIDE SEQUENCE [LARGE SCALE GENOMIC DNA]</scope>
    <source>
        <strain evidence="7 8">NJM0002</strain>
    </source>
</reference>
<dbReference type="Gene3D" id="2.40.10.10">
    <property type="entry name" value="Trypsin-like serine proteases"/>
    <property type="match status" value="1"/>
</dbReference>
<dbReference type="Proteomes" id="UP000285060">
    <property type="component" value="Unassembled WGS sequence"/>
</dbReference>
<gene>
    <name evidence="7" type="ORF">DYB32_008864</name>
</gene>
<dbReference type="AlphaFoldDB" id="A0A3R6WG56"/>
<keyword evidence="4" id="KW-0325">Glycoprotein</keyword>
<evidence type="ECO:0000256" key="4">
    <source>
        <dbReference type="ARBA" id="ARBA00023180"/>
    </source>
</evidence>
<sequence>MTTLLALAALSAFAGGGTEVSLGQSTYVASIRKTETGQTECEATLIARKVLLTSVPAGSTTSVYCADSSLNYASIGSRYSSGDKDGERFKIVKKTVHPQYNEETLDYDFAILELETESKFPPAALNWDEDAVTEPGTVSWVRGFGAPAIVDEISGLIAFVRQNSPVLLQAEATT</sequence>
<dbReference type="VEuPathDB" id="FungiDB:H310_02630"/>
<dbReference type="GO" id="GO:0006508">
    <property type="term" value="P:proteolysis"/>
    <property type="evidence" value="ECO:0007669"/>
    <property type="project" value="InterPro"/>
</dbReference>
<name>A0A3R6WG56_9STRA</name>
<organism evidence="7 8">
    <name type="scientific">Aphanomyces invadans</name>
    <dbReference type="NCBI Taxonomy" id="157072"/>
    <lineage>
        <taxon>Eukaryota</taxon>
        <taxon>Sar</taxon>
        <taxon>Stramenopiles</taxon>
        <taxon>Oomycota</taxon>
        <taxon>Saprolegniomycetes</taxon>
        <taxon>Saprolegniales</taxon>
        <taxon>Verrucalvaceae</taxon>
        <taxon>Aphanomyces</taxon>
    </lineage>
</organism>
<evidence type="ECO:0000256" key="5">
    <source>
        <dbReference type="SAM" id="SignalP"/>
    </source>
</evidence>
<dbReference type="SUPFAM" id="SSF50494">
    <property type="entry name" value="Trypsin-like serine proteases"/>
    <property type="match status" value="1"/>
</dbReference>
<dbReference type="PANTHER" id="PTHR24276:SF98">
    <property type="entry name" value="FI18310P1-RELATED"/>
    <property type="match status" value="1"/>
</dbReference>
<protein>
    <recommendedName>
        <fullName evidence="6">Peptidase S1 domain-containing protein</fullName>
    </recommendedName>
</protein>
<dbReference type="Pfam" id="PF00089">
    <property type="entry name" value="Trypsin"/>
    <property type="match status" value="1"/>
</dbReference>
<dbReference type="InterPro" id="IPR043504">
    <property type="entry name" value="Peptidase_S1_PA_chymotrypsin"/>
</dbReference>
<comment type="caution">
    <text evidence="7">The sequence shown here is derived from an EMBL/GenBank/DDBJ whole genome shotgun (WGS) entry which is preliminary data.</text>
</comment>
<dbReference type="InterPro" id="IPR001254">
    <property type="entry name" value="Trypsin_dom"/>
</dbReference>
<dbReference type="InterPro" id="IPR050430">
    <property type="entry name" value="Peptidase_S1"/>
</dbReference>